<dbReference type="GO" id="GO:0031123">
    <property type="term" value="P:RNA 3'-end processing"/>
    <property type="evidence" value="ECO:0007669"/>
    <property type="project" value="TreeGrafter"/>
</dbReference>
<dbReference type="AlphaFoldDB" id="A0A4P9WNV2"/>
<dbReference type="PANTHER" id="PTHR23092">
    <property type="entry name" value="POLY(A) RNA POLYMERASE"/>
    <property type="match status" value="1"/>
</dbReference>
<dbReference type="InterPro" id="IPR054708">
    <property type="entry name" value="MTPAP-like_central"/>
</dbReference>
<gene>
    <name evidence="7" type="ORF">BDK51DRAFT_34021</name>
</gene>
<evidence type="ECO:0000259" key="5">
    <source>
        <dbReference type="Pfam" id="PF03828"/>
    </source>
</evidence>
<dbReference type="Proteomes" id="UP000269721">
    <property type="component" value="Unassembled WGS sequence"/>
</dbReference>
<feature type="domain" description="Poly(A) RNA polymerase mitochondrial-like central palm" evidence="6">
    <location>
        <begin position="99"/>
        <end position="214"/>
    </location>
</feature>
<organism evidence="7 8">
    <name type="scientific">Blyttiomyces helicus</name>
    <dbReference type="NCBI Taxonomy" id="388810"/>
    <lineage>
        <taxon>Eukaryota</taxon>
        <taxon>Fungi</taxon>
        <taxon>Fungi incertae sedis</taxon>
        <taxon>Chytridiomycota</taxon>
        <taxon>Chytridiomycota incertae sedis</taxon>
        <taxon>Chytridiomycetes</taxon>
        <taxon>Chytridiomycetes incertae sedis</taxon>
        <taxon>Blyttiomyces</taxon>
    </lineage>
</organism>
<reference evidence="8" key="1">
    <citation type="journal article" date="2018" name="Nat. Microbiol.">
        <title>Leveraging single-cell genomics to expand the fungal tree of life.</title>
        <authorList>
            <person name="Ahrendt S.R."/>
            <person name="Quandt C.A."/>
            <person name="Ciobanu D."/>
            <person name="Clum A."/>
            <person name="Salamov A."/>
            <person name="Andreopoulos B."/>
            <person name="Cheng J.F."/>
            <person name="Woyke T."/>
            <person name="Pelin A."/>
            <person name="Henrissat B."/>
            <person name="Reynolds N.K."/>
            <person name="Benny G.L."/>
            <person name="Smith M.E."/>
            <person name="James T.Y."/>
            <person name="Grigoriev I.V."/>
        </authorList>
    </citation>
    <scope>NUCLEOTIDE SEQUENCE [LARGE SCALE GENOMIC DNA]</scope>
</reference>
<name>A0A4P9WNV2_9FUNG</name>
<proteinExistence type="inferred from homology"/>
<keyword evidence="3" id="KW-0479">Metal-binding</keyword>
<accession>A0A4P9WNV2</accession>
<sequence>MLFDKRKTVVAVAAAAGARGHGAPRNFPPPLITTRFPQTPLPPQNPSPSTKCALLAEPTANTTTTTTTHTQNNKSSMTALHKDIAKFAEENTLRPQEIDIRRALKSLGPNTDVECFGSSVTGILLATSDLDIVVQANEDAAPASASSDEKRLADILLLKKIRDLIARWELYLPDTLELISAANVPLVKYIDRYTLIRVDITVNNLQGPHSSAAITEWVDEYPQLLPLGLVLKEFLRQESLNEVYSGGIGWVPSLKPTQTSPAIREVDYVANRPPDGLAPPCPHSPSGYLLLCLLVFLFKQKPHLVHPHCPTDNLGEILLAFFNYYIHFDYKKLGMRPKDGKTFLKSKRANADKISVIDPVDPTHDVGRSCRGLGAFEHALRRVYFPLYLKLRDGTGYTRLLSDVVRDPEPEVLFDDAAREQQELAVKRKRAKRVSGGR</sequence>
<dbReference type="SUPFAM" id="SSF81631">
    <property type="entry name" value="PAP/OAS1 substrate-binding domain"/>
    <property type="match status" value="1"/>
</dbReference>
<evidence type="ECO:0000313" key="7">
    <source>
        <dbReference type="EMBL" id="RKO92446.1"/>
    </source>
</evidence>
<evidence type="ECO:0000256" key="4">
    <source>
        <dbReference type="ARBA" id="ARBA00022842"/>
    </source>
</evidence>
<dbReference type="GO" id="GO:0005730">
    <property type="term" value="C:nucleolus"/>
    <property type="evidence" value="ECO:0007669"/>
    <property type="project" value="TreeGrafter"/>
</dbReference>
<keyword evidence="4" id="KW-0460">Magnesium</keyword>
<evidence type="ECO:0000313" key="8">
    <source>
        <dbReference type="Proteomes" id="UP000269721"/>
    </source>
</evidence>
<dbReference type="OrthoDB" id="273917at2759"/>
<dbReference type="InterPro" id="IPR045862">
    <property type="entry name" value="Trf4-like"/>
</dbReference>
<dbReference type="Pfam" id="PF03828">
    <property type="entry name" value="PAP_assoc"/>
    <property type="match status" value="1"/>
</dbReference>
<dbReference type="GO" id="GO:0003729">
    <property type="term" value="F:mRNA binding"/>
    <property type="evidence" value="ECO:0007669"/>
    <property type="project" value="TreeGrafter"/>
</dbReference>
<protein>
    <recommendedName>
        <fullName evidence="2">polynucleotide adenylyltransferase</fullName>
        <ecNumber evidence="2">2.7.7.19</ecNumber>
    </recommendedName>
</protein>
<evidence type="ECO:0000256" key="2">
    <source>
        <dbReference type="ARBA" id="ARBA00012388"/>
    </source>
</evidence>
<evidence type="ECO:0000259" key="6">
    <source>
        <dbReference type="Pfam" id="PF22600"/>
    </source>
</evidence>
<dbReference type="GO" id="GO:0043634">
    <property type="term" value="P:polyadenylation-dependent ncRNA catabolic process"/>
    <property type="evidence" value="ECO:0007669"/>
    <property type="project" value="TreeGrafter"/>
</dbReference>
<dbReference type="GO" id="GO:0031499">
    <property type="term" value="C:TRAMP complex"/>
    <property type="evidence" value="ECO:0007669"/>
    <property type="project" value="TreeGrafter"/>
</dbReference>
<dbReference type="GO" id="GO:0010605">
    <property type="term" value="P:negative regulation of macromolecule metabolic process"/>
    <property type="evidence" value="ECO:0007669"/>
    <property type="project" value="UniProtKB-ARBA"/>
</dbReference>
<dbReference type="Pfam" id="PF22600">
    <property type="entry name" value="MTPAP-like_central"/>
    <property type="match status" value="1"/>
</dbReference>
<dbReference type="Gene3D" id="3.30.460.10">
    <property type="entry name" value="Beta Polymerase, domain 2"/>
    <property type="match status" value="1"/>
</dbReference>
<dbReference type="GO" id="GO:0046872">
    <property type="term" value="F:metal ion binding"/>
    <property type="evidence" value="ECO:0007669"/>
    <property type="project" value="UniProtKB-KW"/>
</dbReference>
<comment type="similarity">
    <text evidence="1">Belongs to the DNA polymerase type-B-like family.</text>
</comment>
<dbReference type="PANTHER" id="PTHR23092:SF15">
    <property type="entry name" value="INACTIVE NON-CANONICAL POLY(A) RNA POLYMERASE PROTEIN TRF4-2-RELATED"/>
    <property type="match status" value="1"/>
</dbReference>
<feature type="domain" description="PAP-associated" evidence="5">
    <location>
        <begin position="313"/>
        <end position="364"/>
    </location>
</feature>
<evidence type="ECO:0000256" key="1">
    <source>
        <dbReference type="ARBA" id="ARBA00008593"/>
    </source>
</evidence>
<evidence type="ECO:0000256" key="3">
    <source>
        <dbReference type="ARBA" id="ARBA00022723"/>
    </source>
</evidence>
<dbReference type="Gene3D" id="1.10.1410.10">
    <property type="match status" value="1"/>
</dbReference>
<dbReference type="GO" id="GO:1990817">
    <property type="term" value="F:poly(A) RNA polymerase activity"/>
    <property type="evidence" value="ECO:0007669"/>
    <property type="project" value="UniProtKB-EC"/>
</dbReference>
<dbReference type="InterPro" id="IPR002058">
    <property type="entry name" value="PAP_assoc"/>
</dbReference>
<dbReference type="InterPro" id="IPR043519">
    <property type="entry name" value="NT_sf"/>
</dbReference>
<dbReference type="SUPFAM" id="SSF81301">
    <property type="entry name" value="Nucleotidyltransferase"/>
    <property type="match status" value="1"/>
</dbReference>
<dbReference type="CDD" id="cd05402">
    <property type="entry name" value="NT_PAP_TUTase"/>
    <property type="match status" value="1"/>
</dbReference>
<keyword evidence="8" id="KW-1185">Reference proteome</keyword>
<dbReference type="EC" id="2.7.7.19" evidence="2"/>
<dbReference type="EMBL" id="KZ994631">
    <property type="protein sequence ID" value="RKO92446.1"/>
    <property type="molecule type" value="Genomic_DNA"/>
</dbReference>